<organism evidence="7 8">
    <name type="scientific">Aplosporella prunicola CBS 121167</name>
    <dbReference type="NCBI Taxonomy" id="1176127"/>
    <lineage>
        <taxon>Eukaryota</taxon>
        <taxon>Fungi</taxon>
        <taxon>Dikarya</taxon>
        <taxon>Ascomycota</taxon>
        <taxon>Pezizomycotina</taxon>
        <taxon>Dothideomycetes</taxon>
        <taxon>Dothideomycetes incertae sedis</taxon>
        <taxon>Botryosphaeriales</taxon>
        <taxon>Aplosporellaceae</taxon>
        <taxon>Aplosporella</taxon>
    </lineage>
</organism>
<evidence type="ECO:0000313" key="8">
    <source>
        <dbReference type="Proteomes" id="UP000799438"/>
    </source>
</evidence>
<comment type="cofactor">
    <cofactor evidence="1">
        <name>FAD</name>
        <dbReference type="ChEBI" id="CHEBI:57692"/>
    </cofactor>
</comment>
<feature type="non-terminal residue" evidence="7">
    <location>
        <position position="434"/>
    </location>
</feature>
<dbReference type="GO" id="GO:0050660">
    <property type="term" value="F:flavin adenine dinucleotide binding"/>
    <property type="evidence" value="ECO:0007669"/>
    <property type="project" value="InterPro"/>
</dbReference>
<dbReference type="InterPro" id="IPR036188">
    <property type="entry name" value="FAD/NAD-bd_sf"/>
</dbReference>
<dbReference type="InterPro" id="IPR006076">
    <property type="entry name" value="FAD-dep_OxRdtase"/>
</dbReference>
<dbReference type="PANTHER" id="PTHR10961:SF46">
    <property type="entry name" value="PEROXISOMAL SARCOSINE OXIDASE"/>
    <property type="match status" value="1"/>
</dbReference>
<dbReference type="SUPFAM" id="SSF51905">
    <property type="entry name" value="FAD/NAD(P)-binding domain"/>
    <property type="match status" value="1"/>
</dbReference>
<reference evidence="7" key="1">
    <citation type="journal article" date="2020" name="Stud. Mycol.">
        <title>101 Dothideomycetes genomes: a test case for predicting lifestyles and emergence of pathogens.</title>
        <authorList>
            <person name="Haridas S."/>
            <person name="Albert R."/>
            <person name="Binder M."/>
            <person name="Bloem J."/>
            <person name="Labutti K."/>
            <person name="Salamov A."/>
            <person name="Andreopoulos B."/>
            <person name="Baker S."/>
            <person name="Barry K."/>
            <person name="Bills G."/>
            <person name="Bluhm B."/>
            <person name="Cannon C."/>
            <person name="Castanera R."/>
            <person name="Culley D."/>
            <person name="Daum C."/>
            <person name="Ezra D."/>
            <person name="Gonzalez J."/>
            <person name="Henrissat B."/>
            <person name="Kuo A."/>
            <person name="Liang C."/>
            <person name="Lipzen A."/>
            <person name="Lutzoni F."/>
            <person name="Magnuson J."/>
            <person name="Mondo S."/>
            <person name="Nolan M."/>
            <person name="Ohm R."/>
            <person name="Pangilinan J."/>
            <person name="Park H.-J."/>
            <person name="Ramirez L."/>
            <person name="Alfaro M."/>
            <person name="Sun H."/>
            <person name="Tritt A."/>
            <person name="Yoshinaga Y."/>
            <person name="Zwiers L.-H."/>
            <person name="Turgeon B."/>
            <person name="Goodwin S."/>
            <person name="Spatafora J."/>
            <person name="Crous P."/>
            <person name="Grigoriev I."/>
        </authorList>
    </citation>
    <scope>NUCLEOTIDE SEQUENCE</scope>
    <source>
        <strain evidence="7">CBS 121167</strain>
    </source>
</reference>
<keyword evidence="4" id="KW-0274">FAD</keyword>
<evidence type="ECO:0000256" key="3">
    <source>
        <dbReference type="ARBA" id="ARBA00022630"/>
    </source>
</evidence>
<dbReference type="Pfam" id="PF01266">
    <property type="entry name" value="DAO"/>
    <property type="match status" value="1"/>
</dbReference>
<feature type="domain" description="FAD dependent oxidoreductase" evidence="6">
    <location>
        <begin position="7"/>
        <end position="393"/>
    </location>
</feature>
<comment type="similarity">
    <text evidence="2">Belongs to the MSOX/MTOX family.</text>
</comment>
<dbReference type="GO" id="GO:0008115">
    <property type="term" value="F:sarcosine oxidase activity"/>
    <property type="evidence" value="ECO:0007669"/>
    <property type="project" value="TreeGrafter"/>
</dbReference>
<protein>
    <recommendedName>
        <fullName evidence="6">FAD dependent oxidoreductase domain-containing protein</fullName>
    </recommendedName>
</protein>
<evidence type="ECO:0000256" key="4">
    <source>
        <dbReference type="ARBA" id="ARBA00022827"/>
    </source>
</evidence>
<keyword evidence="5" id="KW-0560">Oxidoreductase</keyword>
<dbReference type="Gene3D" id="3.50.50.60">
    <property type="entry name" value="FAD/NAD(P)-binding domain"/>
    <property type="match status" value="1"/>
</dbReference>
<evidence type="ECO:0000256" key="5">
    <source>
        <dbReference type="ARBA" id="ARBA00023002"/>
    </source>
</evidence>
<dbReference type="InterPro" id="IPR045170">
    <property type="entry name" value="MTOX"/>
</dbReference>
<name>A0A6A6BBN5_9PEZI</name>
<evidence type="ECO:0000256" key="1">
    <source>
        <dbReference type="ARBA" id="ARBA00001974"/>
    </source>
</evidence>
<accession>A0A6A6BBN5</accession>
<keyword evidence="8" id="KW-1185">Reference proteome</keyword>
<dbReference type="AlphaFoldDB" id="A0A6A6BBN5"/>
<dbReference type="EMBL" id="ML995490">
    <property type="protein sequence ID" value="KAF2140327.1"/>
    <property type="molecule type" value="Genomic_DNA"/>
</dbReference>
<dbReference type="GO" id="GO:0004657">
    <property type="term" value="F:proline dehydrogenase activity"/>
    <property type="evidence" value="ECO:0007669"/>
    <property type="project" value="TreeGrafter"/>
</dbReference>
<evidence type="ECO:0000256" key="2">
    <source>
        <dbReference type="ARBA" id="ARBA00010989"/>
    </source>
</evidence>
<sequence>MQPPGNVLIVGCGVFGLSTCLSLSKRYPNSKITLVDRFEPPVPDGTSVDTTRVIRADYHDSVYSELALESQKLIQKDPELNRYYYRSGMIYAHAGSGRYGSEIWEKEYSAAKLLQEKRLQAGEFFNEYIKYLSSHNALFTRVNGDGQRSSALERNMWNEGYLNEDVAFVNAEECLRAFYNKCKRQPNTTFCFASVRRLVVENGAAKGILLENGNKLVADLVILATGAWSNTLLDLRSQITATGHEVAWLKLTPEMEKRYKNMPITTNFTTGFNIFPPLNGELKCLRRSPGYINTRTVMDPVSDKTYETSCPPELPSAIPADAQQALRANLAEMIPPLASQPFSKTKLCWFTNTPTSDFLVDRHPEIANLVIVTGGSAHGWKFLMVLGEKVTDLLEGKLASELQQRWKFKFPRDIGQNMEGAPRAQGVRQELKYC</sequence>
<proteinExistence type="inferred from homology"/>
<dbReference type="GeneID" id="54293509"/>
<evidence type="ECO:0000259" key="6">
    <source>
        <dbReference type="Pfam" id="PF01266"/>
    </source>
</evidence>
<dbReference type="Proteomes" id="UP000799438">
    <property type="component" value="Unassembled WGS sequence"/>
</dbReference>
<dbReference type="GO" id="GO:0050031">
    <property type="term" value="F:L-pipecolate oxidase activity"/>
    <property type="evidence" value="ECO:0007669"/>
    <property type="project" value="TreeGrafter"/>
</dbReference>
<gene>
    <name evidence="7" type="ORF">K452DRAFT_199776</name>
</gene>
<keyword evidence="3" id="KW-0285">Flavoprotein</keyword>
<dbReference type="Gene3D" id="3.30.9.10">
    <property type="entry name" value="D-Amino Acid Oxidase, subunit A, domain 2"/>
    <property type="match status" value="1"/>
</dbReference>
<dbReference type="RefSeq" id="XP_033396040.1">
    <property type="nucleotide sequence ID" value="XM_033536013.1"/>
</dbReference>
<dbReference type="PANTHER" id="PTHR10961">
    <property type="entry name" value="PEROXISOMAL SARCOSINE OXIDASE"/>
    <property type="match status" value="1"/>
</dbReference>
<dbReference type="OrthoDB" id="2219495at2759"/>
<evidence type="ECO:0000313" key="7">
    <source>
        <dbReference type="EMBL" id="KAF2140327.1"/>
    </source>
</evidence>